<gene>
    <name evidence="1" type="ORF">GLE_5389</name>
</gene>
<dbReference type="OrthoDB" id="289270at2"/>
<reference evidence="1 2" key="1">
    <citation type="submission" date="2015-11" db="EMBL/GenBank/DDBJ databases">
        <title>Genome sequences of Lysobacter enzymogenes strain C3 and Lysobacter antibioticus ATCC 29479.</title>
        <authorList>
            <person name="Kobayashi D.Y."/>
        </authorList>
    </citation>
    <scope>NUCLEOTIDE SEQUENCE [LARGE SCALE GENOMIC DNA]</scope>
    <source>
        <strain evidence="1 2">C3</strain>
    </source>
</reference>
<evidence type="ECO:0000313" key="2">
    <source>
        <dbReference type="Proteomes" id="UP000061569"/>
    </source>
</evidence>
<accession>A0A0S2DQE0</accession>
<protein>
    <submittedName>
        <fullName evidence="1">Uncharacterized protein</fullName>
    </submittedName>
</protein>
<organism evidence="1 2">
    <name type="scientific">Lysobacter enzymogenes</name>
    <dbReference type="NCBI Taxonomy" id="69"/>
    <lineage>
        <taxon>Bacteria</taxon>
        <taxon>Pseudomonadati</taxon>
        <taxon>Pseudomonadota</taxon>
        <taxon>Gammaproteobacteria</taxon>
        <taxon>Lysobacterales</taxon>
        <taxon>Lysobacteraceae</taxon>
        <taxon>Lysobacter</taxon>
    </lineage>
</organism>
<dbReference type="KEGG" id="lez:GLE_5389"/>
<proteinExistence type="predicted"/>
<sequence>MPKRKNKKPGAGPVVALDSSRWSQASRRSVACEIADDHYRDRPSTCRNCGDGFVFTAQQQREAYEVRKAYIWQQRVLCAPCWRQRLHLLGELKRIRSRWARERASVKRDPQALRHWRDVLAGLPRYGLREDRAQRAMVDRLLAAAERREV</sequence>
<dbReference type="Pfam" id="PF13451">
    <property type="entry name" value="zf_Tbcl"/>
    <property type="match status" value="1"/>
</dbReference>
<dbReference type="AlphaFoldDB" id="A0A0S2DQE0"/>
<dbReference type="EMBL" id="CP013140">
    <property type="protein sequence ID" value="ALN60730.1"/>
    <property type="molecule type" value="Genomic_DNA"/>
</dbReference>
<dbReference type="PATRIC" id="fig|69.6.peg.5304"/>
<dbReference type="InterPro" id="IPR025306">
    <property type="entry name" value="Zn-bnd_dom_prob"/>
</dbReference>
<name>A0A0S2DQE0_LYSEN</name>
<evidence type="ECO:0000313" key="1">
    <source>
        <dbReference type="EMBL" id="ALN60730.1"/>
    </source>
</evidence>
<dbReference type="Proteomes" id="UP000061569">
    <property type="component" value="Chromosome"/>
</dbReference>
<dbReference type="STRING" id="69.GLE_5389"/>